<evidence type="ECO:0000313" key="4">
    <source>
        <dbReference type="EMBL" id="GLO68312.1"/>
    </source>
</evidence>
<dbReference type="InterPro" id="IPR016047">
    <property type="entry name" value="M23ase_b-sheet_dom"/>
</dbReference>
<evidence type="ECO:0000313" key="5">
    <source>
        <dbReference type="Proteomes" id="UP001275436"/>
    </source>
</evidence>
<feature type="domain" description="M23ase beta-sheet core" evidence="2">
    <location>
        <begin position="584"/>
        <end position="682"/>
    </location>
</feature>
<dbReference type="InterPro" id="IPR011055">
    <property type="entry name" value="Dup_hybrid_motif"/>
</dbReference>
<dbReference type="PANTHER" id="PTHR21666">
    <property type="entry name" value="PEPTIDASE-RELATED"/>
    <property type="match status" value="1"/>
</dbReference>
<gene>
    <name evidence="4" type="ORF">MACH08_40960</name>
</gene>
<sequence>MAYHYDPFSQKEPEQKESNVKKVAKQVGNKAKNQALKKLGKTLGKLALKGVKAGAAVLGKALIALLGTVGLPAILVIVGIILLIIIITLVSSALFGGGIGLNDEQQDLHDHIVEESNNTVDMDNPEQSPYKVPVELLSSVVQLEAMQNDDHYEIVSDMADTLKPTFTYSDEFNEWKETQTQVCKEGEKCEPWSDIERVDNYVSKLTEIDYWQGNVRNEYTEVVTDWKTTVEVETITEMETQTRTHTYYEYQTVEETVTRMEPYETTEYRMIWDENGNPMVREVPVTKYREVKETIEKEVPVFVEEEVEVEVEVEKELRTYTKTREQYYEKNEIKTTDYTYLDTALNSLGFGLNDKRLLETNYKFQNLPMDYIAWLEGGSSGGDFGGAIPYPGNVIPGSDIPVAYMQYYLDAEAEYGVHWYVLASVHAQETQFSTHPTMISSAGAIGHMQFLPATWAGWKYSPGNTGLVPGNIDITSLSIIKSGGGYGVDANGDGKADPWDLADAIHSAANYLASSGYAKNPATALLAYNQSTQYGKEVLARADRYKTEAVYEPGDDLPVISDGTFTRPTAGVVTSRYGNRNGGFHYGIDLGGTEGVSPIVAAANGTVSRAYYSDSYGHVVFIKHNINGKAYETIYAHLYGYFVSEGQKVNKGEQIGLLGNTGRSTGPHLHFEIHSGSWTIGKENAINPERMISF</sequence>
<dbReference type="Pfam" id="PF13406">
    <property type="entry name" value="SLT_2"/>
    <property type="match status" value="1"/>
</dbReference>
<dbReference type="PANTHER" id="PTHR21666:SF270">
    <property type="entry name" value="MUREIN HYDROLASE ACTIVATOR ENVC"/>
    <property type="match status" value="1"/>
</dbReference>
<protein>
    <recommendedName>
        <fullName evidence="6">Peptidase M23</fullName>
    </recommendedName>
</protein>
<proteinExistence type="predicted"/>
<dbReference type="SUPFAM" id="SSF53955">
    <property type="entry name" value="Lysozyme-like"/>
    <property type="match status" value="1"/>
</dbReference>
<evidence type="ECO:0000256" key="1">
    <source>
        <dbReference type="SAM" id="Phobius"/>
    </source>
</evidence>
<organism evidence="4 5">
    <name type="scientific">Oceanobacillus kimchii</name>
    <dbReference type="NCBI Taxonomy" id="746691"/>
    <lineage>
        <taxon>Bacteria</taxon>
        <taxon>Bacillati</taxon>
        <taxon>Bacillota</taxon>
        <taxon>Bacilli</taxon>
        <taxon>Bacillales</taxon>
        <taxon>Bacillaceae</taxon>
        <taxon>Oceanobacillus</taxon>
    </lineage>
</organism>
<dbReference type="CDD" id="cd13399">
    <property type="entry name" value="Slt35-like"/>
    <property type="match status" value="1"/>
</dbReference>
<evidence type="ECO:0000259" key="3">
    <source>
        <dbReference type="Pfam" id="PF13406"/>
    </source>
</evidence>
<dbReference type="Gene3D" id="1.10.530.10">
    <property type="match status" value="1"/>
</dbReference>
<keyword evidence="1" id="KW-1133">Transmembrane helix</keyword>
<comment type="caution">
    <text evidence="4">The sequence shown here is derived from an EMBL/GenBank/DDBJ whole genome shotgun (WGS) entry which is preliminary data.</text>
</comment>
<keyword evidence="5" id="KW-1185">Reference proteome</keyword>
<name>A0ABQ5TQ25_9BACI</name>
<dbReference type="InterPro" id="IPR023346">
    <property type="entry name" value="Lysozyme-like_dom_sf"/>
</dbReference>
<keyword evidence="1" id="KW-0812">Transmembrane</keyword>
<dbReference type="EMBL" id="BSKO01000002">
    <property type="protein sequence ID" value="GLO68312.1"/>
    <property type="molecule type" value="Genomic_DNA"/>
</dbReference>
<dbReference type="CDD" id="cd12797">
    <property type="entry name" value="M23_peptidase"/>
    <property type="match status" value="1"/>
</dbReference>
<reference evidence="4 5" key="1">
    <citation type="submission" date="2023-02" db="EMBL/GenBank/DDBJ databases">
        <title>Oceanobacillus kimchii IFOP_LL358 isolated form Alexandrium catenella lab strain.</title>
        <authorList>
            <person name="Gajardo G."/>
            <person name="Ueki S."/>
            <person name="Maruyama F."/>
        </authorList>
    </citation>
    <scope>NUCLEOTIDE SEQUENCE [LARGE SCALE GENOMIC DNA]</scope>
    <source>
        <strain evidence="4 5">IFOP_LL358</strain>
    </source>
</reference>
<dbReference type="Gene3D" id="2.70.70.10">
    <property type="entry name" value="Glucose Permease (Domain IIA)"/>
    <property type="match status" value="1"/>
</dbReference>
<accession>A0ABQ5TQ25</accession>
<evidence type="ECO:0008006" key="6">
    <source>
        <dbReference type="Google" id="ProtNLM"/>
    </source>
</evidence>
<dbReference type="Pfam" id="PF01551">
    <property type="entry name" value="Peptidase_M23"/>
    <property type="match status" value="1"/>
</dbReference>
<feature type="domain" description="Transglycosylase SLT" evidence="3">
    <location>
        <begin position="486"/>
        <end position="525"/>
    </location>
</feature>
<evidence type="ECO:0000259" key="2">
    <source>
        <dbReference type="Pfam" id="PF01551"/>
    </source>
</evidence>
<keyword evidence="1" id="KW-0472">Membrane</keyword>
<dbReference type="Proteomes" id="UP001275436">
    <property type="component" value="Unassembled WGS sequence"/>
</dbReference>
<dbReference type="InterPro" id="IPR031304">
    <property type="entry name" value="SLT_2"/>
</dbReference>
<dbReference type="InterPro" id="IPR050570">
    <property type="entry name" value="Cell_wall_metabolism_enzyme"/>
</dbReference>
<dbReference type="SUPFAM" id="SSF51261">
    <property type="entry name" value="Duplicated hybrid motif"/>
    <property type="match status" value="1"/>
</dbReference>
<dbReference type="RefSeq" id="WP_317958559.1">
    <property type="nucleotide sequence ID" value="NZ_BSKO01000002.1"/>
</dbReference>
<feature type="transmembrane region" description="Helical" evidence="1">
    <location>
        <begin position="73"/>
        <end position="95"/>
    </location>
</feature>